<evidence type="ECO:0000256" key="5">
    <source>
        <dbReference type="ARBA" id="ARBA00022989"/>
    </source>
</evidence>
<accession>A0A371IT67</accession>
<dbReference type="GO" id="GO:0005886">
    <property type="term" value="C:plasma membrane"/>
    <property type="evidence" value="ECO:0007669"/>
    <property type="project" value="UniProtKB-SubCell"/>
</dbReference>
<evidence type="ECO:0000259" key="8">
    <source>
        <dbReference type="PROSITE" id="PS50928"/>
    </source>
</evidence>
<evidence type="ECO:0000256" key="4">
    <source>
        <dbReference type="ARBA" id="ARBA00022692"/>
    </source>
</evidence>
<dbReference type="InterPro" id="IPR050366">
    <property type="entry name" value="BP-dependent_transpt_permease"/>
</dbReference>
<keyword evidence="3" id="KW-1003">Cell membrane</keyword>
<keyword evidence="10" id="KW-1185">Reference proteome</keyword>
<name>A0A371IT67_9FIRM</name>
<evidence type="ECO:0000256" key="7">
    <source>
        <dbReference type="RuleBase" id="RU363032"/>
    </source>
</evidence>
<reference evidence="9 10" key="1">
    <citation type="journal article" date="2017" name="Genome Announc.">
        <title>Draft Genome Sequence of Romboutsia maritimum sp. nov. Strain CCRI-22766(T), Isolated from Coastal Estuarine Mud.</title>
        <authorList>
            <person name="Maheux A.F."/>
            <person name="Boudreau D.K."/>
            <person name="Berube E."/>
            <person name="Boissinot M."/>
            <person name="Raymond F."/>
            <person name="Brodeur S."/>
            <person name="Corbeil J."/>
            <person name="Brightwell G."/>
            <person name="Broda D."/>
            <person name="Omar R.F."/>
            <person name="Bergeron M.G."/>
        </authorList>
    </citation>
    <scope>NUCLEOTIDE SEQUENCE [LARGE SCALE GENOMIC DNA]</scope>
    <source>
        <strain evidence="9 10">CCRI-22766</strain>
    </source>
</reference>
<keyword evidence="2 7" id="KW-0813">Transport</keyword>
<comment type="subcellular location">
    <subcellularLocation>
        <location evidence="1 7">Cell membrane</location>
        <topology evidence="1 7">Multi-pass membrane protein</topology>
    </subcellularLocation>
</comment>
<feature type="transmembrane region" description="Helical" evidence="7">
    <location>
        <begin position="139"/>
        <end position="156"/>
    </location>
</feature>
<feature type="transmembrane region" description="Helical" evidence="7">
    <location>
        <begin position="93"/>
        <end position="118"/>
    </location>
</feature>
<evidence type="ECO:0000313" key="9">
    <source>
        <dbReference type="EMBL" id="RDY23686.1"/>
    </source>
</evidence>
<dbReference type="PROSITE" id="PS50928">
    <property type="entry name" value="ABC_TM1"/>
    <property type="match status" value="1"/>
</dbReference>
<evidence type="ECO:0000256" key="6">
    <source>
        <dbReference type="ARBA" id="ARBA00023136"/>
    </source>
</evidence>
<dbReference type="EMBL" id="NOJZ02000009">
    <property type="protein sequence ID" value="RDY23686.1"/>
    <property type="molecule type" value="Genomic_DNA"/>
</dbReference>
<sequence>MKLQCNDFEIVGQNYIVREDCDTKKRTSIQKKLKNIPCISIIILSIIIGGCLFSALIMTHDPTYMDLANTNVSPNKDFLFGTDSMGRDIFSMIWYGGKISLFIGLFATVISTFIGVIYGSISGTSSEIVDDIMMRFTEIVLSIPSILIIIFVQAILGNSNPISISIVIGITSWMNIAKIVRTEVRQIRNSEYILAAKTMGGNFFYVLYQHLLPNFIASIMFMVVTNIGSAIGTESTLSFLGIGLPIEIISWGSMLSLSEGALLQNLWWIILIPGVFLVTTLVCITNIGNYIRKNNNKKLSNL</sequence>
<dbReference type="Pfam" id="PF00528">
    <property type="entry name" value="BPD_transp_1"/>
    <property type="match status" value="1"/>
</dbReference>
<dbReference type="GO" id="GO:0055085">
    <property type="term" value="P:transmembrane transport"/>
    <property type="evidence" value="ECO:0007669"/>
    <property type="project" value="InterPro"/>
</dbReference>
<dbReference type="PANTHER" id="PTHR43386">
    <property type="entry name" value="OLIGOPEPTIDE TRANSPORT SYSTEM PERMEASE PROTEIN APPC"/>
    <property type="match status" value="1"/>
</dbReference>
<gene>
    <name evidence="9" type="ORF">CHF27_007060</name>
</gene>
<dbReference type="CDD" id="cd06261">
    <property type="entry name" value="TM_PBP2"/>
    <property type="match status" value="1"/>
</dbReference>
<evidence type="ECO:0000256" key="3">
    <source>
        <dbReference type="ARBA" id="ARBA00022475"/>
    </source>
</evidence>
<comment type="similarity">
    <text evidence="7">Belongs to the binding-protein-dependent transport system permease family.</text>
</comment>
<dbReference type="AlphaFoldDB" id="A0A371IT67"/>
<feature type="domain" description="ABC transmembrane type-1" evidence="8">
    <location>
        <begin position="97"/>
        <end position="288"/>
    </location>
</feature>
<evidence type="ECO:0000256" key="2">
    <source>
        <dbReference type="ARBA" id="ARBA00022448"/>
    </source>
</evidence>
<dbReference type="InterPro" id="IPR000515">
    <property type="entry name" value="MetI-like"/>
</dbReference>
<dbReference type="Proteomes" id="UP000243494">
    <property type="component" value="Unassembled WGS sequence"/>
</dbReference>
<dbReference type="Gene3D" id="1.10.3720.10">
    <property type="entry name" value="MetI-like"/>
    <property type="match status" value="1"/>
</dbReference>
<keyword evidence="6 7" id="KW-0472">Membrane</keyword>
<organism evidence="9 10">
    <name type="scientific">Romboutsia maritimum</name>
    <dbReference type="NCBI Taxonomy" id="2020948"/>
    <lineage>
        <taxon>Bacteria</taxon>
        <taxon>Bacillati</taxon>
        <taxon>Bacillota</taxon>
        <taxon>Clostridia</taxon>
        <taxon>Peptostreptococcales</taxon>
        <taxon>Peptostreptococcaceae</taxon>
        <taxon>Romboutsia</taxon>
    </lineage>
</organism>
<dbReference type="OrthoDB" id="9783218at2"/>
<proteinExistence type="inferred from homology"/>
<evidence type="ECO:0000256" key="1">
    <source>
        <dbReference type="ARBA" id="ARBA00004651"/>
    </source>
</evidence>
<comment type="caution">
    <text evidence="9">The sequence shown here is derived from an EMBL/GenBank/DDBJ whole genome shotgun (WGS) entry which is preliminary data.</text>
</comment>
<feature type="transmembrane region" description="Helical" evidence="7">
    <location>
        <begin position="266"/>
        <end position="291"/>
    </location>
</feature>
<dbReference type="PANTHER" id="PTHR43386:SF1">
    <property type="entry name" value="D,D-DIPEPTIDE TRANSPORT SYSTEM PERMEASE PROTEIN DDPC-RELATED"/>
    <property type="match status" value="1"/>
</dbReference>
<dbReference type="InterPro" id="IPR035906">
    <property type="entry name" value="MetI-like_sf"/>
</dbReference>
<protein>
    <submittedName>
        <fullName evidence="9">ABC transporter permease</fullName>
    </submittedName>
</protein>
<feature type="transmembrane region" description="Helical" evidence="7">
    <location>
        <begin position="162"/>
        <end position="180"/>
    </location>
</feature>
<dbReference type="SUPFAM" id="SSF161098">
    <property type="entry name" value="MetI-like"/>
    <property type="match status" value="1"/>
</dbReference>
<feature type="transmembrane region" description="Helical" evidence="7">
    <location>
        <begin position="36"/>
        <end position="57"/>
    </location>
</feature>
<keyword evidence="4 7" id="KW-0812">Transmembrane</keyword>
<evidence type="ECO:0000313" key="10">
    <source>
        <dbReference type="Proteomes" id="UP000243494"/>
    </source>
</evidence>
<keyword evidence="5 7" id="KW-1133">Transmembrane helix</keyword>